<gene>
    <name evidence="1" type="ORF">N4264_09425</name>
</gene>
<dbReference type="Proteomes" id="UP001064632">
    <property type="component" value="Chromosome"/>
</dbReference>
<name>A0ABY6BJ00_9GAMM</name>
<protein>
    <submittedName>
        <fullName evidence="1">Uncharacterized protein</fullName>
    </submittedName>
</protein>
<proteinExistence type="predicted"/>
<keyword evidence="2" id="KW-1185">Reference proteome</keyword>
<accession>A0ABY6BJ00</accession>
<organism evidence="1 2">
    <name type="scientific">Tahibacter amnicola</name>
    <dbReference type="NCBI Taxonomy" id="2976241"/>
    <lineage>
        <taxon>Bacteria</taxon>
        <taxon>Pseudomonadati</taxon>
        <taxon>Pseudomonadota</taxon>
        <taxon>Gammaproteobacteria</taxon>
        <taxon>Lysobacterales</taxon>
        <taxon>Rhodanobacteraceae</taxon>
        <taxon>Tahibacter</taxon>
    </lineage>
</organism>
<evidence type="ECO:0000313" key="2">
    <source>
        <dbReference type="Proteomes" id="UP001064632"/>
    </source>
</evidence>
<evidence type="ECO:0000313" key="1">
    <source>
        <dbReference type="EMBL" id="UXI69825.1"/>
    </source>
</evidence>
<dbReference type="EMBL" id="CP104694">
    <property type="protein sequence ID" value="UXI69825.1"/>
    <property type="molecule type" value="Genomic_DNA"/>
</dbReference>
<dbReference type="RefSeq" id="WP_261696778.1">
    <property type="nucleotide sequence ID" value="NZ_CP104694.1"/>
</dbReference>
<sequence>MVWMQRLIVLLAGWSGMCGASVLVEIAPDNDAIVVDLRIWSDEVAVADRVLHVRMLADGRVEVHRPFWMRDGGDFTGRLSAAERDGLVQSLLDDGLDTFEREKAIVAVESTSQLRREAGQLSYDSERTHTVFTFNVAAVRRADGRLGIVAQRFGYVNLQLEAERYAAIPALAGAARAQQRVLALARHPSLVHTGGQP</sequence>
<reference evidence="1" key="1">
    <citation type="submission" date="2022-09" db="EMBL/GenBank/DDBJ databases">
        <title>Tahibacter sp. nov., isolated from a fresh water.</title>
        <authorList>
            <person name="Baek J.H."/>
            <person name="Lee J.K."/>
            <person name="Kim J.M."/>
            <person name="Jeon C.O."/>
        </authorList>
    </citation>
    <scope>NUCLEOTIDE SEQUENCE</scope>
    <source>
        <strain evidence="1">W38</strain>
    </source>
</reference>